<dbReference type="Proteomes" id="UP000483379">
    <property type="component" value="Unassembled WGS sequence"/>
</dbReference>
<evidence type="ECO:0000256" key="1">
    <source>
        <dbReference type="SAM" id="MobiDB-lite"/>
    </source>
</evidence>
<sequence length="51" mass="5473">MSNIAISIDDPKCFEAARAERRPDGEGGADCGSAAVSEQGRDMDQSERRTD</sequence>
<evidence type="ECO:0000313" key="2">
    <source>
        <dbReference type="EMBL" id="NEV64882.1"/>
    </source>
</evidence>
<dbReference type="EMBL" id="JAAIJQ010000119">
    <property type="protein sequence ID" value="NEV64882.1"/>
    <property type="molecule type" value="Genomic_DNA"/>
</dbReference>
<keyword evidence="3" id="KW-1185">Reference proteome</keyword>
<comment type="caution">
    <text evidence="2">The sequence shown here is derived from an EMBL/GenBank/DDBJ whole genome shotgun (WGS) entry which is preliminary data.</text>
</comment>
<accession>A0A6M0K558</accession>
<organism evidence="2 3">
    <name type="scientific">Thiorhodococcus minor</name>
    <dbReference type="NCBI Taxonomy" id="57489"/>
    <lineage>
        <taxon>Bacteria</taxon>
        <taxon>Pseudomonadati</taxon>
        <taxon>Pseudomonadota</taxon>
        <taxon>Gammaproteobacteria</taxon>
        <taxon>Chromatiales</taxon>
        <taxon>Chromatiaceae</taxon>
        <taxon>Thiorhodococcus</taxon>
    </lineage>
</organism>
<gene>
    <name evidence="2" type="ORF">G3446_23950</name>
</gene>
<feature type="region of interest" description="Disordered" evidence="1">
    <location>
        <begin position="16"/>
        <end position="51"/>
    </location>
</feature>
<dbReference type="AlphaFoldDB" id="A0A6M0K558"/>
<feature type="compositionally biased region" description="Basic and acidic residues" evidence="1">
    <location>
        <begin position="39"/>
        <end position="51"/>
    </location>
</feature>
<reference evidence="2 3" key="1">
    <citation type="submission" date="2020-02" db="EMBL/GenBank/DDBJ databases">
        <title>Genome sequences of Thiorhodococcus mannitoliphagus and Thiorhodococcus minor, purple sulfur photosynthetic bacteria in the gammaproteobacterial family, Chromatiaceae.</title>
        <authorList>
            <person name="Aviles F.A."/>
            <person name="Meyer T.E."/>
            <person name="Kyndt J.A."/>
        </authorList>
    </citation>
    <scope>NUCLEOTIDE SEQUENCE [LARGE SCALE GENOMIC DNA]</scope>
    <source>
        <strain evidence="2 3">DSM 11518</strain>
    </source>
</reference>
<name>A0A6M0K558_9GAMM</name>
<proteinExistence type="predicted"/>
<evidence type="ECO:0000313" key="3">
    <source>
        <dbReference type="Proteomes" id="UP000483379"/>
    </source>
</evidence>
<protein>
    <submittedName>
        <fullName evidence="2">Uncharacterized protein</fullName>
    </submittedName>
</protein>
<feature type="compositionally biased region" description="Basic and acidic residues" evidence="1">
    <location>
        <begin position="16"/>
        <end position="25"/>
    </location>
</feature>